<feature type="non-terminal residue" evidence="4">
    <location>
        <position position="1"/>
    </location>
</feature>
<evidence type="ECO:0000313" key="4">
    <source>
        <dbReference type="EMBL" id="GAF84444.1"/>
    </source>
</evidence>
<dbReference type="PANTHER" id="PTHR12829">
    <property type="entry name" value="N6-ADENOSINE-METHYLTRANSFERASE"/>
    <property type="match status" value="1"/>
</dbReference>
<name>X0SU00_9ZZZZ</name>
<comment type="caution">
    <text evidence="4">The sequence shown here is derived from an EMBL/GenBank/DDBJ whole genome shotgun (WGS) entry which is preliminary data.</text>
</comment>
<dbReference type="GO" id="GO:0005634">
    <property type="term" value="C:nucleus"/>
    <property type="evidence" value="ECO:0007669"/>
    <property type="project" value="TreeGrafter"/>
</dbReference>
<dbReference type="PROSITE" id="PS51143">
    <property type="entry name" value="MT_A70"/>
    <property type="match status" value="1"/>
</dbReference>
<dbReference type="AlphaFoldDB" id="X0SU00"/>
<reference evidence="4" key="1">
    <citation type="journal article" date="2014" name="Front. Microbiol.">
        <title>High frequency of phylogenetically diverse reductive dehalogenase-homologous genes in deep subseafloor sedimentary metagenomes.</title>
        <authorList>
            <person name="Kawai M."/>
            <person name="Futagami T."/>
            <person name="Toyoda A."/>
            <person name="Takaki Y."/>
            <person name="Nishi S."/>
            <person name="Hori S."/>
            <person name="Arai W."/>
            <person name="Tsubouchi T."/>
            <person name="Morono Y."/>
            <person name="Uchiyama I."/>
            <person name="Ito T."/>
            <person name="Fujiyama A."/>
            <person name="Inagaki F."/>
            <person name="Takami H."/>
        </authorList>
    </citation>
    <scope>NUCLEOTIDE SEQUENCE</scope>
    <source>
        <strain evidence="4">Expedition CK06-06</strain>
    </source>
</reference>
<evidence type="ECO:0000256" key="1">
    <source>
        <dbReference type="ARBA" id="ARBA00022603"/>
    </source>
</evidence>
<organism evidence="4">
    <name type="scientific">marine sediment metagenome</name>
    <dbReference type="NCBI Taxonomy" id="412755"/>
    <lineage>
        <taxon>unclassified sequences</taxon>
        <taxon>metagenomes</taxon>
        <taxon>ecological metagenomes</taxon>
    </lineage>
</organism>
<evidence type="ECO:0000256" key="2">
    <source>
        <dbReference type="ARBA" id="ARBA00022679"/>
    </source>
</evidence>
<dbReference type="PANTHER" id="PTHR12829:SF7">
    <property type="entry name" value="N6-ADENOSINE-METHYLTRANSFERASE CATALYTIC SUBUNIT"/>
    <property type="match status" value="1"/>
</dbReference>
<evidence type="ECO:0000256" key="3">
    <source>
        <dbReference type="ARBA" id="ARBA00022691"/>
    </source>
</evidence>
<accession>X0SU00</accession>
<evidence type="ECO:0008006" key="5">
    <source>
        <dbReference type="Google" id="ProtNLM"/>
    </source>
</evidence>
<gene>
    <name evidence="4" type="ORF">S01H1_12150</name>
</gene>
<keyword evidence="1" id="KW-0489">Methyltransferase</keyword>
<keyword evidence="3" id="KW-0949">S-adenosyl-L-methionine</keyword>
<proteinExistence type="predicted"/>
<sequence>LFAMKCWGFEYKTVAFTWVKRNKKSDSWFWGMGWWTRSNPEYCLLGVKGNPKRVSAKIHSVIDDRIMKHSKKPDRVRDKIVELCGDLPRIELFARQRVNGWDAWGNEVESDVEL</sequence>
<dbReference type="GO" id="GO:0008757">
    <property type="term" value="F:S-adenosylmethionine-dependent methyltransferase activity"/>
    <property type="evidence" value="ECO:0007669"/>
    <property type="project" value="UniProtKB-ARBA"/>
</dbReference>
<dbReference type="EMBL" id="BARS01006220">
    <property type="protein sequence ID" value="GAF84444.1"/>
    <property type="molecule type" value="Genomic_DNA"/>
</dbReference>
<dbReference type="Pfam" id="PF05063">
    <property type="entry name" value="MT-A70"/>
    <property type="match status" value="1"/>
</dbReference>
<dbReference type="GO" id="GO:0008173">
    <property type="term" value="F:RNA methyltransferase activity"/>
    <property type="evidence" value="ECO:0007669"/>
    <property type="project" value="UniProtKB-ARBA"/>
</dbReference>
<dbReference type="GO" id="GO:0032259">
    <property type="term" value="P:methylation"/>
    <property type="evidence" value="ECO:0007669"/>
    <property type="project" value="UniProtKB-KW"/>
</dbReference>
<protein>
    <recommendedName>
        <fullName evidence="5">DNA methyltransferase</fullName>
    </recommendedName>
</protein>
<dbReference type="InterPro" id="IPR007757">
    <property type="entry name" value="MT-A70-like"/>
</dbReference>
<keyword evidence="2" id="KW-0808">Transferase</keyword>